<gene>
    <name evidence="2" type="ORF">EEL30_09240</name>
</gene>
<name>A0A518V674_BRELA</name>
<dbReference type="OrthoDB" id="9798761at2"/>
<dbReference type="Pfam" id="PF03235">
    <property type="entry name" value="GmrSD_N"/>
    <property type="match status" value="1"/>
</dbReference>
<dbReference type="Proteomes" id="UP000319432">
    <property type="component" value="Chromosome"/>
</dbReference>
<evidence type="ECO:0000313" key="2">
    <source>
        <dbReference type="EMBL" id="QDX92490.1"/>
    </source>
</evidence>
<dbReference type="PANTHER" id="PTHR37292:SF2">
    <property type="entry name" value="DUF262 DOMAIN-CONTAINING PROTEIN"/>
    <property type="match status" value="1"/>
</dbReference>
<feature type="domain" description="GmrSD restriction endonucleases N-terminal" evidence="1">
    <location>
        <begin position="8"/>
        <end position="128"/>
    </location>
</feature>
<sequence>MLSDSLTIRKIISKITSGQIRIPAFQRGFVWSPEQVALLLDSIYKGFPIGSVLLWRTRERLEVEKNLDNFTLPEPQKDYPIDYVLDGQQRLTSIFSVFQTDLEPENDEGWLDIYFSFTSDNDIHESRFTPLKKEDFDRNKYFPMSVMLDSVKYRQAC</sequence>
<accession>A0A518V674</accession>
<proteinExistence type="predicted"/>
<evidence type="ECO:0000259" key="1">
    <source>
        <dbReference type="Pfam" id="PF03235"/>
    </source>
</evidence>
<dbReference type="PANTHER" id="PTHR37292">
    <property type="entry name" value="VNG6097C"/>
    <property type="match status" value="1"/>
</dbReference>
<dbReference type="EMBL" id="CP033464">
    <property type="protein sequence ID" value="QDX92490.1"/>
    <property type="molecule type" value="Genomic_DNA"/>
</dbReference>
<evidence type="ECO:0000313" key="3">
    <source>
        <dbReference type="Proteomes" id="UP000319432"/>
    </source>
</evidence>
<organism evidence="2 3">
    <name type="scientific">Brevibacillus laterosporus</name>
    <name type="common">Bacillus laterosporus</name>
    <dbReference type="NCBI Taxonomy" id="1465"/>
    <lineage>
        <taxon>Bacteria</taxon>
        <taxon>Bacillati</taxon>
        <taxon>Bacillota</taxon>
        <taxon>Bacilli</taxon>
        <taxon>Bacillales</taxon>
        <taxon>Paenibacillaceae</taxon>
        <taxon>Brevibacillus</taxon>
    </lineage>
</organism>
<reference evidence="2 3" key="1">
    <citation type="submission" date="2018-11" db="EMBL/GenBank/DDBJ databases">
        <title>Phylogenetic determinants of toxin gene distribution in genomes of Brevibacillus laterosporus.</title>
        <authorList>
            <person name="Glare T.R."/>
            <person name="Durrant A."/>
            <person name="Berry C."/>
            <person name="Palma L."/>
            <person name="Ormskirk M."/>
            <person name="Cox M.O."/>
        </authorList>
    </citation>
    <scope>NUCLEOTIDE SEQUENCE [LARGE SCALE GENOMIC DNA]</scope>
    <source>
        <strain evidence="2 3">1821L</strain>
    </source>
</reference>
<dbReference type="InterPro" id="IPR004919">
    <property type="entry name" value="GmrSD_N"/>
</dbReference>
<keyword evidence="3" id="KW-1185">Reference proteome</keyword>
<dbReference type="AlphaFoldDB" id="A0A518V674"/>
<protein>
    <submittedName>
        <fullName evidence="2">DUF262 domain-containing protein</fullName>
    </submittedName>
</protein>